<proteinExistence type="predicted"/>
<reference evidence="1" key="2">
    <citation type="submission" date="2022-01" db="EMBL/GenBank/DDBJ databases">
        <authorList>
            <person name="Yamashiro T."/>
            <person name="Shiraishi A."/>
            <person name="Satake H."/>
            <person name="Nakayama K."/>
        </authorList>
    </citation>
    <scope>NUCLEOTIDE SEQUENCE</scope>
</reference>
<evidence type="ECO:0000313" key="1">
    <source>
        <dbReference type="EMBL" id="GJU00798.1"/>
    </source>
</evidence>
<evidence type="ECO:0000313" key="2">
    <source>
        <dbReference type="Proteomes" id="UP001151760"/>
    </source>
</evidence>
<dbReference type="EMBL" id="BQNB010020899">
    <property type="protein sequence ID" value="GJU00798.1"/>
    <property type="molecule type" value="Genomic_DNA"/>
</dbReference>
<reference evidence="1" key="1">
    <citation type="journal article" date="2022" name="Int. J. Mol. Sci.">
        <title>Draft Genome of Tanacetum Coccineum: Genomic Comparison of Closely Related Tanacetum-Family Plants.</title>
        <authorList>
            <person name="Yamashiro T."/>
            <person name="Shiraishi A."/>
            <person name="Nakayama K."/>
            <person name="Satake H."/>
        </authorList>
    </citation>
    <scope>NUCLEOTIDE SEQUENCE</scope>
</reference>
<name>A0ABQ5IMV8_9ASTR</name>
<comment type="caution">
    <text evidence="1">The sequence shown here is derived from an EMBL/GenBank/DDBJ whole genome shotgun (WGS) entry which is preliminary data.</text>
</comment>
<keyword evidence="2" id="KW-1185">Reference proteome</keyword>
<gene>
    <name evidence="1" type="ORF">Tco_1111136</name>
</gene>
<sequence>MKKITRAAAVAVDNVLAMKGVTEDEGNFHGTSQTKEQEIYKQISQISNHCHQTLLELSKPKNQQGNIKESKEKLTPTQSILIQPMHLKESQQPLKQQILKAQYHHSQKSMKSCDTRHKFVVEKDQEITTSKTFGLKYPPKPLKLEDCYKKPKSSPICSDTQSEESEDDNITVDPGWDDFCLTSAKLPRMEAHRLEKKTRVGPEADYDQKANPDYIEAKQSTKEIETPSIGFAAPSEFKEGTIKTLGALIKQNNTISYLLIKQGEEVRTIREELIEVNGRLKELEKQEATPQESGEAIADLTKRLEKVGKEMSQRRILTLFSVREGTSTDDLPTQDDQVRDYQWTQRRRFELQRSFRRLRGQRYNNTLESMVNSEQQLAISGRRRAQLAPAEVLYSYHRQTARHRVYEYYSEQRINYREGGQVDLRLCNNQSYQALQREGMQHIHIGLAMIRLHTLHRIGAGTNALVVLVSIQTHGYEAWQDGESNLLVTLSMVGRLSNTSYVGFNYNIENVVDHLSTRGISAIPGERRTMEELEGQSWHLRPVENETVRIPIEVAVHQRINRTTSLRFERYRNQTPSRASVHL</sequence>
<dbReference type="Proteomes" id="UP001151760">
    <property type="component" value="Unassembled WGS sequence"/>
</dbReference>
<organism evidence="1 2">
    <name type="scientific">Tanacetum coccineum</name>
    <dbReference type="NCBI Taxonomy" id="301880"/>
    <lineage>
        <taxon>Eukaryota</taxon>
        <taxon>Viridiplantae</taxon>
        <taxon>Streptophyta</taxon>
        <taxon>Embryophyta</taxon>
        <taxon>Tracheophyta</taxon>
        <taxon>Spermatophyta</taxon>
        <taxon>Magnoliopsida</taxon>
        <taxon>eudicotyledons</taxon>
        <taxon>Gunneridae</taxon>
        <taxon>Pentapetalae</taxon>
        <taxon>asterids</taxon>
        <taxon>campanulids</taxon>
        <taxon>Asterales</taxon>
        <taxon>Asteraceae</taxon>
        <taxon>Asteroideae</taxon>
        <taxon>Anthemideae</taxon>
        <taxon>Anthemidinae</taxon>
        <taxon>Tanacetum</taxon>
    </lineage>
</organism>
<accession>A0ABQ5IMV8</accession>
<protein>
    <submittedName>
        <fullName evidence="1">Uncharacterized protein</fullName>
    </submittedName>
</protein>